<gene>
    <name evidence="4" type="ORF">SI8410_17020974</name>
</gene>
<feature type="transmembrane region" description="Helical" evidence="2">
    <location>
        <begin position="438"/>
        <end position="467"/>
    </location>
</feature>
<feature type="transmembrane region" description="Helical" evidence="2">
    <location>
        <begin position="600"/>
        <end position="621"/>
    </location>
</feature>
<feature type="transmembrane region" description="Helical" evidence="2">
    <location>
        <begin position="889"/>
        <end position="906"/>
    </location>
</feature>
<keyword evidence="2" id="KW-0812">Transmembrane</keyword>
<feature type="transmembrane region" description="Helical" evidence="2">
    <location>
        <begin position="828"/>
        <end position="846"/>
    </location>
</feature>
<accession>A0A7I8LL11</accession>
<feature type="compositionally biased region" description="Low complexity" evidence="1">
    <location>
        <begin position="1000"/>
        <end position="1011"/>
    </location>
</feature>
<reference evidence="4" key="1">
    <citation type="submission" date="2020-02" db="EMBL/GenBank/DDBJ databases">
        <authorList>
            <person name="Scholz U."/>
            <person name="Mascher M."/>
            <person name="Fiebig A."/>
        </authorList>
    </citation>
    <scope>NUCLEOTIDE SEQUENCE</scope>
</reference>
<evidence type="ECO:0000256" key="3">
    <source>
        <dbReference type="SAM" id="SignalP"/>
    </source>
</evidence>
<organism evidence="4 5">
    <name type="scientific">Spirodela intermedia</name>
    <name type="common">Intermediate duckweed</name>
    <dbReference type="NCBI Taxonomy" id="51605"/>
    <lineage>
        <taxon>Eukaryota</taxon>
        <taxon>Viridiplantae</taxon>
        <taxon>Streptophyta</taxon>
        <taxon>Embryophyta</taxon>
        <taxon>Tracheophyta</taxon>
        <taxon>Spermatophyta</taxon>
        <taxon>Magnoliopsida</taxon>
        <taxon>Liliopsida</taxon>
        <taxon>Araceae</taxon>
        <taxon>Lemnoideae</taxon>
        <taxon>Spirodela</taxon>
    </lineage>
</organism>
<dbReference type="AlphaFoldDB" id="A0A7I8LL11"/>
<name>A0A7I8LL11_SPIIN</name>
<feature type="compositionally biased region" description="Basic and acidic residues" evidence="1">
    <location>
        <begin position="1035"/>
        <end position="1047"/>
    </location>
</feature>
<sequence>MGSGGRPQWLLLLFFSALLLFSFRAYGDGDAGIVIRFLESPRAFSSSATAAFEFEVLDGGSGNSCDTCSVECKLDDQGTTNCQSGKVYYAGLPDGGHMLEICAKGSRGVSCSGYNWTVDTVSPTAYVSALSPFTSAENVSINVSFSEPCTGGGGFRCSISDCNLLVYGSGQVLPSSLKVLQLDLKYSLIVNIPPDVEYGRLVVVMDKNFCRDKSGNLFRRTAKSSIRLHFDRRNVSVDVKTRIAQKLIQINRVPRTVEATNDDRDLRVYVNFSVPVVNSSSEILRALRTTAGVLVPTNRSSLGNRRFVLMVKNVSRIAIVSLSLEAMSIISRQGTPVSLTEPVTFLYDSERPSVTLSTSSGTRTRDDVLPILVKFVKPVFGFNSSVSRSIYVAEIHADEDVVSLNVLDNKTVDVAGNLNLASNILRVRHYSIPTISSIFSGVMTFVFGATCVVAAVLAVSTASLLSAGVLRQQSSYFISEPSRNLMRVAFHIQVFAQSRWLGVTLPIEYYEFARGLQWSIPYLRLPWESNDVLGDAGFSAGAYSVISRAGVMPADDLLYGAPLTAMEYRSFLENQGMKPEATSVLASQNPDGWREFGRNMFWLAIIVGGLQAVRAIVLLALKLRRKEPPAGEKNYGALTFPRFELFLVLLAIPCITQASTAIIIHGHSAGGTAVGILFLGIVCSVMAVLLVFISLGISMGRLLQYKEVHQVGKEFHWYQEIIRVSLGPGKRGQWTWNEQVNSPWLTKLGPLFEDLRGPPKYMLSQITAAGRKRGGSIIDSDDETEDAEAPFLQKLFGILRIYYPVLETVKRVAVAAVAGAAAGRRRRLLTLVVLSLASFQLFFLVLKKPFIKKKAQLAEILAVAAEVAVFGFCLALLQGDFSDAGEQRVGISMAALVAGSFFAQMVKEWYALWKQVRRLSHGGDSFFSGLRVAVLGLLLFVFPSSSLKGFDGRLSSPVGGGDGAARESSGVGERPWLRQLREMAKASFSRDDAGSGSGTAGAANPSSSSASQNLWGGLWGGKRSGSSSITSSLDSKARPRALEKDLETIFSSR</sequence>
<feature type="transmembrane region" description="Helical" evidence="2">
    <location>
        <begin position="676"/>
        <end position="697"/>
    </location>
</feature>
<dbReference type="PANTHER" id="PTHR34677:SF1">
    <property type="entry name" value="TRANSMEMBRANE PROTEIN"/>
    <property type="match status" value="1"/>
</dbReference>
<protein>
    <submittedName>
        <fullName evidence="4">Uncharacterized protein</fullName>
    </submittedName>
</protein>
<evidence type="ECO:0000313" key="4">
    <source>
        <dbReference type="EMBL" id="CAA7410296.1"/>
    </source>
</evidence>
<feature type="transmembrane region" description="Helical" evidence="2">
    <location>
        <begin position="926"/>
        <end position="943"/>
    </location>
</feature>
<feature type="chain" id="PRO_5029725838" evidence="3">
    <location>
        <begin position="28"/>
        <end position="1053"/>
    </location>
</feature>
<keyword evidence="3" id="KW-0732">Signal</keyword>
<dbReference type="EMBL" id="LR746280">
    <property type="protein sequence ID" value="CAA7410296.1"/>
    <property type="molecule type" value="Genomic_DNA"/>
</dbReference>
<dbReference type="PANTHER" id="PTHR34677">
    <property type="match status" value="1"/>
</dbReference>
<feature type="transmembrane region" description="Helical" evidence="2">
    <location>
        <begin position="858"/>
        <end position="877"/>
    </location>
</feature>
<keyword evidence="2" id="KW-1133">Transmembrane helix</keyword>
<keyword evidence="5" id="KW-1185">Reference proteome</keyword>
<evidence type="ECO:0000256" key="2">
    <source>
        <dbReference type="SAM" id="Phobius"/>
    </source>
</evidence>
<feature type="compositionally biased region" description="Low complexity" evidence="1">
    <location>
        <begin position="1024"/>
        <end position="1034"/>
    </location>
</feature>
<feature type="signal peptide" evidence="3">
    <location>
        <begin position="1"/>
        <end position="27"/>
    </location>
</feature>
<dbReference type="Proteomes" id="UP000663760">
    <property type="component" value="Chromosome 17"/>
</dbReference>
<feature type="region of interest" description="Disordered" evidence="1">
    <location>
        <begin position="988"/>
        <end position="1053"/>
    </location>
</feature>
<dbReference type="OrthoDB" id="617191at2759"/>
<evidence type="ECO:0000256" key="1">
    <source>
        <dbReference type="SAM" id="MobiDB-lite"/>
    </source>
</evidence>
<feature type="transmembrane region" description="Helical" evidence="2">
    <location>
        <begin position="642"/>
        <end position="664"/>
    </location>
</feature>
<evidence type="ECO:0000313" key="5">
    <source>
        <dbReference type="Proteomes" id="UP000663760"/>
    </source>
</evidence>
<proteinExistence type="predicted"/>
<keyword evidence="2" id="KW-0472">Membrane</keyword>